<dbReference type="Pfam" id="PF00023">
    <property type="entry name" value="Ank"/>
    <property type="match status" value="2"/>
</dbReference>
<reference evidence="4 5" key="1">
    <citation type="submission" date="2019-12" db="EMBL/GenBank/DDBJ databases">
        <title>A genome sequence resource for the geographically widespread anthracnose pathogen Colletotrichum asianum.</title>
        <authorList>
            <person name="Meng Y."/>
        </authorList>
    </citation>
    <scope>NUCLEOTIDE SEQUENCE [LARGE SCALE GENOMIC DNA]</scope>
    <source>
        <strain evidence="4 5">ICMP 18580</strain>
    </source>
</reference>
<dbReference type="OrthoDB" id="4842275at2759"/>
<dbReference type="PANTHER" id="PTHR24198:SF165">
    <property type="entry name" value="ANKYRIN REPEAT-CONTAINING PROTEIN-RELATED"/>
    <property type="match status" value="1"/>
</dbReference>
<dbReference type="InterPro" id="IPR036770">
    <property type="entry name" value="Ankyrin_rpt-contain_sf"/>
</dbReference>
<dbReference type="AlphaFoldDB" id="A0A8H3W9S0"/>
<dbReference type="SMART" id="SM00248">
    <property type="entry name" value="ANK"/>
    <property type="match status" value="8"/>
</dbReference>
<evidence type="ECO:0000256" key="1">
    <source>
        <dbReference type="ARBA" id="ARBA00022737"/>
    </source>
</evidence>
<feature type="repeat" description="ANK" evidence="3">
    <location>
        <begin position="222"/>
        <end position="254"/>
    </location>
</feature>
<name>A0A8H3W9S0_9PEZI</name>
<feature type="repeat" description="ANK" evidence="3">
    <location>
        <begin position="733"/>
        <end position="765"/>
    </location>
</feature>
<keyword evidence="1" id="KW-0677">Repeat</keyword>
<dbReference type="Pfam" id="PF13606">
    <property type="entry name" value="Ank_3"/>
    <property type="match status" value="1"/>
</dbReference>
<feature type="repeat" description="ANK" evidence="3">
    <location>
        <begin position="699"/>
        <end position="732"/>
    </location>
</feature>
<dbReference type="InterPro" id="IPR002110">
    <property type="entry name" value="Ankyrin_rpt"/>
</dbReference>
<sequence length="928" mass="103308">MSVASQASPEIWLEIGYYVDSFHGLAALARVNRMLYGIFQVELYCQAVGQSCSEITVLAAAKGSLDTLKVAAAFGADMNRVYATPYPIWNRDGSREPIRIPLEQCWATPLHLAVQHGHEEVVRWLVHVQKVKINSPARELLENGGSHDTLIARENLPPFENGAWKVLPVPDQPYRPQLYARDHWKSVRNVKLPHIAALSGSEAIMSLVVRDFGGDVNAADASAATPLHYAIIEKDEMMIRHLLSLGADPDCQHNHFQHNVPTGGIRWGALDFALRFEPRLASILLEHGASVWNPSPRSGPIESSLKNIICYHDANGVPLDLRLLLRLTREQERRRSLSIWAAFEFRLAEEEIQATFFRACQSLAFSIQDLQAFIDDGELDLGSTPMSNALQLQLSLPPHRIKRVTAASKDWELTSLSVSQMADPSQTSLSLCTSRSDYVILVPSSTLITRYPYSKMAGAMALPAETWLQIAHFSKQRDLAALVRTNRRLHSLVNRELYRTAMQENLYPITLGAVKSGNLDTLKVAAAYGADLDMPFPYPLCDQVLGIWDRAHHIDRGPGMAKKDKKHQWAWAAPLHVAVMEGRYEVVEWLIEQGVDLENPGRHICGCLPVIHRPIPRLEEDDPKLYQFPAWTPLHYAICHKQMSVARLLLAAGACSTELVVSPAAAISLSWANYTLNRRDERRTRLLELSLDDDGSYVHTISALHIAAYAGNHALLSDLIDNHGLDVDFEDGSGSTPLHYAITASDASTANYLMSLGADPDHKGDFYGDAFDWARNFAQPYLAMQLLAAKGSPWFEDSEGIKRPRLKTVTSLLNSSLKLQHQSCSTASEIFRKTIPAIIQRTRETHVPGPGFPDLEVELAIAFLHACPAASLSDADLHFLLETSGISLDMELIPEMDAEDLHLLHGFSYEFLITPQVRISPEPAWDKI</sequence>
<dbReference type="SUPFAM" id="SSF48403">
    <property type="entry name" value="Ankyrin repeat"/>
    <property type="match status" value="2"/>
</dbReference>
<keyword evidence="5" id="KW-1185">Reference proteome</keyword>
<dbReference type="PROSITE" id="PS50088">
    <property type="entry name" value="ANK_REPEAT"/>
    <property type="match status" value="6"/>
</dbReference>
<keyword evidence="2 3" id="KW-0040">ANK repeat</keyword>
<evidence type="ECO:0000313" key="5">
    <source>
        <dbReference type="Proteomes" id="UP000434172"/>
    </source>
</evidence>
<organism evidence="4 5">
    <name type="scientific">Colletotrichum asianum</name>
    <dbReference type="NCBI Taxonomy" id="702518"/>
    <lineage>
        <taxon>Eukaryota</taxon>
        <taxon>Fungi</taxon>
        <taxon>Dikarya</taxon>
        <taxon>Ascomycota</taxon>
        <taxon>Pezizomycotina</taxon>
        <taxon>Sordariomycetes</taxon>
        <taxon>Hypocreomycetidae</taxon>
        <taxon>Glomerellales</taxon>
        <taxon>Glomerellaceae</taxon>
        <taxon>Colletotrichum</taxon>
        <taxon>Colletotrichum gloeosporioides species complex</taxon>
    </lineage>
</organism>
<comment type="caution">
    <text evidence="4">The sequence shown here is derived from an EMBL/GenBank/DDBJ whole genome shotgun (WGS) entry which is preliminary data.</text>
</comment>
<feature type="repeat" description="ANK" evidence="3">
    <location>
        <begin position="570"/>
        <end position="602"/>
    </location>
</feature>
<evidence type="ECO:0000256" key="2">
    <source>
        <dbReference type="ARBA" id="ARBA00023043"/>
    </source>
</evidence>
<accession>A0A8H3W9S0</accession>
<evidence type="ECO:0000313" key="4">
    <source>
        <dbReference type="EMBL" id="KAF0323119.1"/>
    </source>
</evidence>
<dbReference type="Pfam" id="PF13637">
    <property type="entry name" value="Ank_4"/>
    <property type="match status" value="1"/>
</dbReference>
<dbReference type="PROSITE" id="PS50297">
    <property type="entry name" value="ANK_REP_REGION"/>
    <property type="match status" value="5"/>
</dbReference>
<dbReference type="EMBL" id="WOWK01000055">
    <property type="protein sequence ID" value="KAF0323119.1"/>
    <property type="molecule type" value="Genomic_DNA"/>
</dbReference>
<proteinExistence type="predicted"/>
<protein>
    <recommendedName>
        <fullName evidence="6">Ankyrin repeat protein</fullName>
    </recommendedName>
</protein>
<dbReference type="Pfam" id="PF12796">
    <property type="entry name" value="Ank_2"/>
    <property type="match status" value="1"/>
</dbReference>
<gene>
    <name evidence="4" type="ORF">GQ607_009663</name>
</gene>
<dbReference type="Proteomes" id="UP000434172">
    <property type="component" value="Unassembled WGS sequence"/>
</dbReference>
<dbReference type="Gene3D" id="1.25.40.20">
    <property type="entry name" value="Ankyrin repeat-containing domain"/>
    <property type="match status" value="4"/>
</dbReference>
<feature type="repeat" description="ANK" evidence="3">
    <location>
        <begin position="108"/>
        <end position="126"/>
    </location>
</feature>
<feature type="repeat" description="ANK" evidence="3">
    <location>
        <begin position="629"/>
        <end position="654"/>
    </location>
</feature>
<evidence type="ECO:0008006" key="6">
    <source>
        <dbReference type="Google" id="ProtNLM"/>
    </source>
</evidence>
<dbReference type="PANTHER" id="PTHR24198">
    <property type="entry name" value="ANKYRIN REPEAT AND PROTEIN KINASE DOMAIN-CONTAINING PROTEIN"/>
    <property type="match status" value="1"/>
</dbReference>
<evidence type="ECO:0000256" key="3">
    <source>
        <dbReference type="PROSITE-ProRule" id="PRU00023"/>
    </source>
</evidence>